<dbReference type="GO" id="GO:0035556">
    <property type="term" value="P:intracellular signal transduction"/>
    <property type="evidence" value="ECO:0007669"/>
    <property type="project" value="InterPro"/>
</dbReference>
<reference evidence="9 10" key="1">
    <citation type="submission" date="2017-08" db="EMBL/GenBank/DDBJ databases">
        <title>Acidophilic green algal genome provides insights into adaptation to an acidic environment.</title>
        <authorList>
            <person name="Hirooka S."/>
            <person name="Hirose Y."/>
            <person name="Kanesaki Y."/>
            <person name="Higuchi S."/>
            <person name="Fujiwara T."/>
            <person name="Onuma R."/>
            <person name="Era A."/>
            <person name="Ohbayashi R."/>
            <person name="Uzuka A."/>
            <person name="Nozaki H."/>
            <person name="Yoshikawa H."/>
            <person name="Miyagishima S.Y."/>
        </authorList>
    </citation>
    <scope>NUCLEOTIDE SEQUENCE [LARGE SCALE GENOMIC DNA]</scope>
    <source>
        <strain evidence="9 10">NIES-2499</strain>
    </source>
</reference>
<evidence type="ECO:0000259" key="8">
    <source>
        <dbReference type="PROSITE" id="PS50125"/>
    </source>
</evidence>
<comment type="caution">
    <text evidence="9">The sequence shown here is derived from an EMBL/GenBank/DDBJ whole genome shotgun (WGS) entry which is preliminary data.</text>
</comment>
<dbReference type="SMART" id="SM00044">
    <property type="entry name" value="CYCc"/>
    <property type="match status" value="1"/>
</dbReference>
<name>A0A250XJK7_9CHLO</name>
<proteinExistence type="inferred from homology"/>
<dbReference type="GO" id="GO:0001653">
    <property type="term" value="F:peptide receptor activity"/>
    <property type="evidence" value="ECO:0007669"/>
    <property type="project" value="TreeGrafter"/>
</dbReference>
<dbReference type="InterPro" id="IPR001054">
    <property type="entry name" value="A/G_cyclase"/>
</dbReference>
<dbReference type="PROSITE" id="PS00452">
    <property type="entry name" value="GUANYLATE_CYCLASE_1"/>
    <property type="match status" value="1"/>
</dbReference>
<dbReference type="GO" id="GO:0005886">
    <property type="term" value="C:plasma membrane"/>
    <property type="evidence" value="ECO:0007669"/>
    <property type="project" value="TreeGrafter"/>
</dbReference>
<evidence type="ECO:0000256" key="1">
    <source>
        <dbReference type="ARBA" id="ARBA00004370"/>
    </source>
</evidence>
<evidence type="ECO:0000256" key="4">
    <source>
        <dbReference type="ARBA" id="ARBA00022989"/>
    </source>
</evidence>
<evidence type="ECO:0000256" key="7">
    <source>
        <dbReference type="RuleBase" id="RU000405"/>
    </source>
</evidence>
<dbReference type="GO" id="GO:0004016">
    <property type="term" value="F:adenylate cyclase activity"/>
    <property type="evidence" value="ECO:0007669"/>
    <property type="project" value="TreeGrafter"/>
</dbReference>
<dbReference type="PANTHER" id="PTHR11920:SF335">
    <property type="entry name" value="GUANYLATE CYCLASE"/>
    <property type="match status" value="1"/>
</dbReference>
<dbReference type="EMBL" id="BEGY01000095">
    <property type="protein sequence ID" value="GAX83257.1"/>
    <property type="molecule type" value="Genomic_DNA"/>
</dbReference>
<dbReference type="InterPro" id="IPR050401">
    <property type="entry name" value="Cyclic_nucleotide_synthase"/>
</dbReference>
<organism evidence="9 10">
    <name type="scientific">Chlamydomonas eustigma</name>
    <dbReference type="NCBI Taxonomy" id="1157962"/>
    <lineage>
        <taxon>Eukaryota</taxon>
        <taxon>Viridiplantae</taxon>
        <taxon>Chlorophyta</taxon>
        <taxon>core chlorophytes</taxon>
        <taxon>Chlorophyceae</taxon>
        <taxon>CS clade</taxon>
        <taxon>Chlamydomonadales</taxon>
        <taxon>Chlamydomonadaceae</taxon>
        <taxon>Chlamydomonas</taxon>
    </lineage>
</organism>
<keyword evidence="6 7" id="KW-0456">Lyase</keyword>
<protein>
    <recommendedName>
        <fullName evidence="8">Guanylate cyclase domain-containing protein</fullName>
    </recommendedName>
</protein>
<evidence type="ECO:0000256" key="3">
    <source>
        <dbReference type="ARBA" id="ARBA00022741"/>
    </source>
</evidence>
<dbReference type="PANTHER" id="PTHR11920">
    <property type="entry name" value="GUANYLYL CYCLASE"/>
    <property type="match status" value="1"/>
</dbReference>
<dbReference type="InterPro" id="IPR018297">
    <property type="entry name" value="A/G_cyclase_CS"/>
</dbReference>
<dbReference type="GO" id="GO:0000166">
    <property type="term" value="F:nucleotide binding"/>
    <property type="evidence" value="ECO:0007669"/>
    <property type="project" value="UniProtKB-KW"/>
</dbReference>
<gene>
    <name evidence="9" type="ORF">CEUSTIGMA_g10683.t1</name>
</gene>
<sequence>MEAENHECVSVLFAGIAGFNTWSQGLPAHKVMMLLNEFYSHVDDILIQEMPLLYKVDMLGDTYMVAGNLVGTDMRHAASMVKFALRMQEEASHVLRPDLDDGSTTLQLRIGIHCGPAVSGIVGKVRRRFTVLGDTVNLASRCETSAPSGCLQVTEQVSRLFK</sequence>
<keyword evidence="10" id="KW-1185">Reference proteome</keyword>
<feature type="domain" description="Guanylate cyclase" evidence="8">
    <location>
        <begin position="10"/>
        <end position="143"/>
    </location>
</feature>
<dbReference type="Gene3D" id="3.30.70.1230">
    <property type="entry name" value="Nucleotide cyclase"/>
    <property type="match status" value="1"/>
</dbReference>
<dbReference type="SUPFAM" id="SSF55073">
    <property type="entry name" value="Nucleotide cyclase"/>
    <property type="match status" value="1"/>
</dbReference>
<comment type="similarity">
    <text evidence="7">Belongs to the adenylyl cyclase class-4/guanylyl cyclase family.</text>
</comment>
<dbReference type="OrthoDB" id="532905at2759"/>
<dbReference type="Proteomes" id="UP000232323">
    <property type="component" value="Unassembled WGS sequence"/>
</dbReference>
<keyword evidence="2" id="KW-0812">Transmembrane</keyword>
<keyword evidence="5" id="KW-0472">Membrane</keyword>
<evidence type="ECO:0000256" key="6">
    <source>
        <dbReference type="ARBA" id="ARBA00023239"/>
    </source>
</evidence>
<dbReference type="GO" id="GO:0004383">
    <property type="term" value="F:guanylate cyclase activity"/>
    <property type="evidence" value="ECO:0007669"/>
    <property type="project" value="TreeGrafter"/>
</dbReference>
<evidence type="ECO:0000313" key="9">
    <source>
        <dbReference type="EMBL" id="GAX83257.1"/>
    </source>
</evidence>
<dbReference type="AlphaFoldDB" id="A0A250XJK7"/>
<dbReference type="InterPro" id="IPR029787">
    <property type="entry name" value="Nucleotide_cyclase"/>
</dbReference>
<dbReference type="CDD" id="cd07302">
    <property type="entry name" value="CHD"/>
    <property type="match status" value="1"/>
</dbReference>
<keyword evidence="4" id="KW-1133">Transmembrane helix</keyword>
<evidence type="ECO:0000256" key="2">
    <source>
        <dbReference type="ARBA" id="ARBA00022692"/>
    </source>
</evidence>
<dbReference type="GO" id="GO:0007168">
    <property type="term" value="P:receptor guanylyl cyclase signaling pathway"/>
    <property type="evidence" value="ECO:0007669"/>
    <property type="project" value="TreeGrafter"/>
</dbReference>
<dbReference type="Pfam" id="PF00211">
    <property type="entry name" value="Guanylate_cyc"/>
    <property type="match status" value="1"/>
</dbReference>
<keyword evidence="3" id="KW-0547">Nucleotide-binding</keyword>
<accession>A0A250XJK7</accession>
<evidence type="ECO:0000313" key="10">
    <source>
        <dbReference type="Proteomes" id="UP000232323"/>
    </source>
</evidence>
<dbReference type="PROSITE" id="PS50125">
    <property type="entry name" value="GUANYLATE_CYCLASE_2"/>
    <property type="match status" value="1"/>
</dbReference>
<comment type="subcellular location">
    <subcellularLocation>
        <location evidence="1">Membrane</location>
    </subcellularLocation>
</comment>
<evidence type="ECO:0000256" key="5">
    <source>
        <dbReference type="ARBA" id="ARBA00023136"/>
    </source>
</evidence>